<evidence type="ECO:0000313" key="11">
    <source>
        <dbReference type="EMBL" id="EDX78123.1"/>
    </source>
</evidence>
<keyword evidence="5 11" id="KW-0378">Hydrolase</keyword>
<evidence type="ECO:0000256" key="5">
    <source>
        <dbReference type="ARBA" id="ARBA00022801"/>
    </source>
</evidence>
<dbReference type="InterPro" id="IPR020550">
    <property type="entry name" value="Inositol_monophosphatase_CS"/>
</dbReference>
<evidence type="ECO:0000313" key="12">
    <source>
        <dbReference type="Proteomes" id="UP000003835"/>
    </source>
</evidence>
<keyword evidence="12" id="KW-1185">Reference proteome</keyword>
<comment type="catalytic activity">
    <reaction evidence="7">
        <text>adenosine 2',5'-bisphosphate + H2O = AMP + phosphate</text>
        <dbReference type="Rhea" id="RHEA:77643"/>
        <dbReference type="ChEBI" id="CHEBI:15377"/>
        <dbReference type="ChEBI" id="CHEBI:43474"/>
        <dbReference type="ChEBI" id="CHEBI:194156"/>
        <dbReference type="ChEBI" id="CHEBI:456215"/>
        <dbReference type="EC" id="3.1.3.7"/>
    </reaction>
    <physiologicalReaction direction="left-to-right" evidence="7">
        <dbReference type="Rhea" id="RHEA:77644"/>
    </physiologicalReaction>
</comment>
<evidence type="ECO:0000256" key="10">
    <source>
        <dbReference type="PIRSR" id="PIRSR600760-2"/>
    </source>
</evidence>
<comment type="catalytic activity">
    <reaction evidence="9">
        <text>3'-phosphoadenylyl sulfate + H2O = adenosine 5'-phosphosulfate + phosphate</text>
        <dbReference type="Rhea" id="RHEA:77639"/>
        <dbReference type="ChEBI" id="CHEBI:15377"/>
        <dbReference type="ChEBI" id="CHEBI:43474"/>
        <dbReference type="ChEBI" id="CHEBI:58243"/>
        <dbReference type="ChEBI" id="CHEBI:58339"/>
        <dbReference type="EC" id="3.1.3.7"/>
    </reaction>
    <physiologicalReaction direction="left-to-right" evidence="9">
        <dbReference type="Rhea" id="RHEA:77640"/>
    </physiologicalReaction>
</comment>
<evidence type="ECO:0000256" key="1">
    <source>
        <dbReference type="ARBA" id="ARBA00001033"/>
    </source>
</evidence>
<feature type="binding site" evidence="10">
    <location>
        <position position="121"/>
    </location>
    <ligand>
        <name>Mg(2+)</name>
        <dbReference type="ChEBI" id="CHEBI:18420"/>
        <label>1</label>
        <note>catalytic</note>
    </ligand>
</feature>
<dbReference type="PRINTS" id="PR00377">
    <property type="entry name" value="IMPHPHTASES"/>
</dbReference>
<accession>B4VIJ3</accession>
<dbReference type="GO" id="GO:0052834">
    <property type="term" value="F:inositol monophosphate phosphatase activity"/>
    <property type="evidence" value="ECO:0007669"/>
    <property type="project" value="UniProtKB-EC"/>
</dbReference>
<dbReference type="OrthoDB" id="9772456at2"/>
<feature type="binding site" evidence="10">
    <location>
        <position position="124"/>
    </location>
    <ligand>
        <name>Mg(2+)</name>
        <dbReference type="ChEBI" id="CHEBI:18420"/>
        <label>1</label>
        <note>catalytic</note>
    </ligand>
</feature>
<protein>
    <submittedName>
        <fullName evidence="11">3'(2'),5'-bisphosphate nucleotidase</fullName>
        <ecNumber evidence="11">3.1.3.7</ecNumber>
    </submittedName>
</protein>
<feature type="binding site" evidence="10">
    <location>
        <position position="123"/>
    </location>
    <ligand>
        <name>Mg(2+)</name>
        <dbReference type="ChEBI" id="CHEBI:18420"/>
        <label>1</label>
        <note>catalytic</note>
    </ligand>
</feature>
<comment type="catalytic activity">
    <reaction evidence="8">
        <text>adenosine 3',5'-bisphosphate + H2O = AMP + phosphate</text>
        <dbReference type="Rhea" id="RHEA:10040"/>
        <dbReference type="ChEBI" id="CHEBI:15377"/>
        <dbReference type="ChEBI" id="CHEBI:43474"/>
        <dbReference type="ChEBI" id="CHEBI:58343"/>
        <dbReference type="ChEBI" id="CHEBI:456215"/>
        <dbReference type="EC" id="3.1.3.7"/>
    </reaction>
    <physiologicalReaction direction="left-to-right" evidence="8">
        <dbReference type="Rhea" id="RHEA:10041"/>
    </physiologicalReaction>
</comment>
<dbReference type="CDD" id="cd01517">
    <property type="entry name" value="PAP_phosphatase"/>
    <property type="match status" value="1"/>
</dbReference>
<dbReference type="InterPro" id="IPR020583">
    <property type="entry name" value="Inositol_monoP_metal-BS"/>
</dbReference>
<dbReference type="GO" id="GO:0000103">
    <property type="term" value="P:sulfate assimilation"/>
    <property type="evidence" value="ECO:0007669"/>
    <property type="project" value="TreeGrafter"/>
</dbReference>
<dbReference type="RefSeq" id="WP_006098559.1">
    <property type="nucleotide sequence ID" value="NZ_DS989842.1"/>
</dbReference>
<dbReference type="PANTHER" id="PTHR43200:SF6">
    <property type="entry name" value="3'(2'),5'-BISPHOSPHATE NUCLEOTIDASE"/>
    <property type="match status" value="1"/>
</dbReference>
<dbReference type="GO" id="GO:0046872">
    <property type="term" value="F:metal ion binding"/>
    <property type="evidence" value="ECO:0007669"/>
    <property type="project" value="UniProtKB-KW"/>
</dbReference>
<dbReference type="PROSITE" id="PS00630">
    <property type="entry name" value="IMP_2"/>
    <property type="match status" value="1"/>
</dbReference>
<dbReference type="SUPFAM" id="SSF56655">
    <property type="entry name" value="Carbohydrate phosphatase"/>
    <property type="match status" value="1"/>
</dbReference>
<evidence type="ECO:0000256" key="7">
    <source>
        <dbReference type="ARBA" id="ARBA00044466"/>
    </source>
</evidence>
<evidence type="ECO:0000256" key="3">
    <source>
        <dbReference type="ARBA" id="ARBA00009759"/>
    </source>
</evidence>
<keyword evidence="6 10" id="KW-0460">Magnesium</keyword>
<dbReference type="Gene3D" id="3.30.540.10">
    <property type="entry name" value="Fructose-1,6-Bisphosphatase, subunit A, domain 1"/>
    <property type="match status" value="1"/>
</dbReference>
<dbReference type="Pfam" id="PF00459">
    <property type="entry name" value="Inositol_P"/>
    <property type="match status" value="1"/>
</dbReference>
<dbReference type="InterPro" id="IPR006239">
    <property type="entry name" value="DPNP"/>
</dbReference>
<name>B4VIJ3_9CYAN</name>
<reference evidence="11 12" key="1">
    <citation type="submission" date="2008-07" db="EMBL/GenBank/DDBJ databases">
        <authorList>
            <person name="Tandeau de Marsac N."/>
            <person name="Ferriera S."/>
            <person name="Johnson J."/>
            <person name="Kravitz S."/>
            <person name="Beeson K."/>
            <person name="Sutton G."/>
            <person name="Rogers Y.-H."/>
            <person name="Friedman R."/>
            <person name="Frazier M."/>
            <person name="Venter J.C."/>
        </authorList>
    </citation>
    <scope>NUCLEOTIDE SEQUENCE [LARGE SCALE GENOMIC DNA]</scope>
    <source>
        <strain evidence="11 12">PCC 7420</strain>
    </source>
</reference>
<evidence type="ECO:0000256" key="9">
    <source>
        <dbReference type="ARBA" id="ARBA00044484"/>
    </source>
</evidence>
<sequence length="336" mass="36121">MSYQREKQVAIQAVTAAAQLCEQVRQEEGSLTLTKPDRSPVTVADFGTQAVICRVLAEAFPGDSIVGEENSSLLRQPAMTQQLTGVTHYVKSQIAEATPETIITWIDRGTGQVADRYWTLDPIDGTKGYVRGDNYAIALALIEDGEVKLGVLGCPALPIHPNQPDGDRGVLFVGVKGQGTTLIPLAGGQPQTIRINECDRIESLRLVKSVESSHGNPELEVAITQSLGFTTPSLQIDSMVKYGIIARGEADLYIRLPFPLESSKRQNIWDHAAGVVILEEAGGRVTDMYGKPLDFACGTKLFNNQGIIASNGAIHDAVLATVAQEIQAPETSQSTP</sequence>
<gene>
    <name evidence="11" type="ORF">MC7420_7861</name>
</gene>
<evidence type="ECO:0000256" key="2">
    <source>
        <dbReference type="ARBA" id="ARBA00001946"/>
    </source>
</evidence>
<dbReference type="GO" id="GO:0046854">
    <property type="term" value="P:phosphatidylinositol phosphate biosynthetic process"/>
    <property type="evidence" value="ECO:0007669"/>
    <property type="project" value="InterPro"/>
</dbReference>
<dbReference type="PROSITE" id="PS00629">
    <property type="entry name" value="IMP_1"/>
    <property type="match status" value="1"/>
</dbReference>
<dbReference type="Gene3D" id="3.40.190.80">
    <property type="match status" value="1"/>
</dbReference>
<dbReference type="EC" id="3.1.3.7" evidence="11"/>
<feature type="binding site" evidence="10">
    <location>
        <position position="270"/>
    </location>
    <ligand>
        <name>Mg(2+)</name>
        <dbReference type="ChEBI" id="CHEBI:18420"/>
        <label>1</label>
        <note>catalytic</note>
    </ligand>
</feature>
<proteinExistence type="inferred from homology"/>
<dbReference type="PANTHER" id="PTHR43200">
    <property type="entry name" value="PHOSPHATASE"/>
    <property type="match status" value="1"/>
</dbReference>
<dbReference type="GO" id="GO:0008441">
    <property type="term" value="F:3'(2'),5'-bisphosphate nucleotidase activity"/>
    <property type="evidence" value="ECO:0007669"/>
    <property type="project" value="UniProtKB-EC"/>
</dbReference>
<dbReference type="NCBIfam" id="TIGR01330">
    <property type="entry name" value="bisphos_HAL2"/>
    <property type="match status" value="1"/>
</dbReference>
<feature type="binding site" evidence="10">
    <location>
        <position position="68"/>
    </location>
    <ligand>
        <name>Mg(2+)</name>
        <dbReference type="ChEBI" id="CHEBI:18420"/>
        <label>1</label>
        <note>catalytic</note>
    </ligand>
</feature>
<dbReference type="HOGENOM" id="CLU_033446_1_1_3"/>
<dbReference type="EMBL" id="DS989842">
    <property type="protein sequence ID" value="EDX78123.1"/>
    <property type="molecule type" value="Genomic_DNA"/>
</dbReference>
<comment type="catalytic activity">
    <reaction evidence="1">
        <text>a myo-inositol phosphate + H2O = myo-inositol + phosphate</text>
        <dbReference type="Rhea" id="RHEA:24056"/>
        <dbReference type="ChEBI" id="CHEBI:15377"/>
        <dbReference type="ChEBI" id="CHEBI:17268"/>
        <dbReference type="ChEBI" id="CHEBI:43474"/>
        <dbReference type="ChEBI" id="CHEBI:84139"/>
        <dbReference type="EC" id="3.1.3.25"/>
    </reaction>
</comment>
<dbReference type="Proteomes" id="UP000003835">
    <property type="component" value="Unassembled WGS sequence"/>
</dbReference>
<dbReference type="AlphaFoldDB" id="B4VIJ3"/>
<dbReference type="InterPro" id="IPR051090">
    <property type="entry name" value="Inositol_monoP_superfamily"/>
</dbReference>
<organism evidence="11 12">
    <name type="scientific">Coleofasciculus chthonoplastes PCC 7420</name>
    <dbReference type="NCBI Taxonomy" id="118168"/>
    <lineage>
        <taxon>Bacteria</taxon>
        <taxon>Bacillati</taxon>
        <taxon>Cyanobacteriota</taxon>
        <taxon>Cyanophyceae</taxon>
        <taxon>Coleofasciculales</taxon>
        <taxon>Coleofasciculaceae</taxon>
        <taxon>Coleofasciculus</taxon>
    </lineage>
</organism>
<comment type="similarity">
    <text evidence="3">Belongs to the inositol monophosphatase superfamily.</text>
</comment>
<keyword evidence="4 10" id="KW-0479">Metal-binding</keyword>
<dbReference type="InterPro" id="IPR000760">
    <property type="entry name" value="Inositol_monophosphatase-like"/>
</dbReference>
<evidence type="ECO:0000256" key="8">
    <source>
        <dbReference type="ARBA" id="ARBA00044479"/>
    </source>
</evidence>
<evidence type="ECO:0000256" key="4">
    <source>
        <dbReference type="ARBA" id="ARBA00022723"/>
    </source>
</evidence>
<comment type="cofactor">
    <cofactor evidence="2 10">
        <name>Mg(2+)</name>
        <dbReference type="ChEBI" id="CHEBI:18420"/>
    </cofactor>
</comment>
<dbReference type="eggNOG" id="COG1218">
    <property type="taxonomic scope" value="Bacteria"/>
</dbReference>
<evidence type="ECO:0000256" key="6">
    <source>
        <dbReference type="ARBA" id="ARBA00022842"/>
    </source>
</evidence>
<dbReference type="STRING" id="118168.MC7420_7861"/>